<feature type="transmembrane region" description="Helical" evidence="1">
    <location>
        <begin position="138"/>
        <end position="158"/>
    </location>
</feature>
<sequence>MKNKEKNGFSRLLLPEILTVLIGGAAVYGLGLLGKQLSVENALRDAVMAALGLAVSGFFLRREVVDSRLDYDNGEHLMRFWTAVWCSLLFSLACAFLPAGGWPFLAVFVVLSLFSNLSVGIVFSGVFLMIATLWGQSVGIFFLYFISGVFAACLFQHLEQEFAIGIPLFLSLFCLLLCETANVVLLANEHLSLEQFLVPAANLIVSGILLLGILKIFSGTVVFRDRVKYLELNDTENQVLVKYREEDRSEYFLCVHTAYFCERIANKLELDRDALKCAGLYHRKGWDLMQETPDMEFPAGASEILEEYKGTRKYKKAETAVLYCSDAVVSAILLLLQKEPEKKPDYEQVIDRIFERIREKGIFSECDLSLRDWNRMQKIFKEEKLYYDFLR</sequence>
<feature type="transmembrane region" description="Helical" evidence="1">
    <location>
        <begin position="164"/>
        <end position="188"/>
    </location>
</feature>
<feature type="transmembrane region" description="Helical" evidence="1">
    <location>
        <begin position="200"/>
        <end position="223"/>
    </location>
</feature>
<evidence type="ECO:0000313" key="3">
    <source>
        <dbReference type="Proteomes" id="UP001197795"/>
    </source>
</evidence>
<comment type="caution">
    <text evidence="2">The sequence shown here is derived from an EMBL/GenBank/DDBJ whole genome shotgun (WGS) entry which is preliminary data.</text>
</comment>
<protein>
    <recommendedName>
        <fullName evidence="4">HD/PDEase domain-containing protein</fullName>
    </recommendedName>
</protein>
<dbReference type="RefSeq" id="WP_022312802.1">
    <property type="nucleotide sequence ID" value="NZ_JAJEPV010000018.1"/>
</dbReference>
<feature type="transmembrane region" description="Helical" evidence="1">
    <location>
        <begin position="12"/>
        <end position="30"/>
    </location>
</feature>
<dbReference type="AlphaFoldDB" id="A0AAE3A3F3"/>
<organism evidence="2 3">
    <name type="scientific">Waltera acetigignens</name>
    <dbReference type="NCBI Taxonomy" id="2981769"/>
    <lineage>
        <taxon>Bacteria</taxon>
        <taxon>Bacillati</taxon>
        <taxon>Bacillota</taxon>
        <taxon>Clostridia</taxon>
        <taxon>Lachnospirales</taxon>
        <taxon>Lachnospiraceae</taxon>
        <taxon>Waltera</taxon>
    </lineage>
</organism>
<keyword evidence="3" id="KW-1185">Reference proteome</keyword>
<reference evidence="2 3" key="1">
    <citation type="submission" date="2021-10" db="EMBL/GenBank/DDBJ databases">
        <title>Anaerobic single-cell dispensing facilitates the cultivation of human gut bacteria.</title>
        <authorList>
            <person name="Afrizal A."/>
        </authorList>
    </citation>
    <scope>NUCLEOTIDE SEQUENCE [LARGE SCALE GENOMIC DNA]</scope>
    <source>
        <strain evidence="2 3">CLA-AA-H273</strain>
    </source>
</reference>
<feature type="transmembrane region" description="Helical" evidence="1">
    <location>
        <begin position="105"/>
        <end position="131"/>
    </location>
</feature>
<feature type="transmembrane region" description="Helical" evidence="1">
    <location>
        <begin position="42"/>
        <end position="60"/>
    </location>
</feature>
<keyword evidence="1" id="KW-0812">Transmembrane</keyword>
<dbReference type="Proteomes" id="UP001197795">
    <property type="component" value="Unassembled WGS sequence"/>
</dbReference>
<evidence type="ECO:0000256" key="1">
    <source>
        <dbReference type="SAM" id="Phobius"/>
    </source>
</evidence>
<evidence type="ECO:0008006" key="4">
    <source>
        <dbReference type="Google" id="ProtNLM"/>
    </source>
</evidence>
<feature type="transmembrane region" description="Helical" evidence="1">
    <location>
        <begin position="80"/>
        <end position="99"/>
    </location>
</feature>
<dbReference type="EMBL" id="JAJEPV010000018">
    <property type="protein sequence ID" value="MCC2119703.1"/>
    <property type="molecule type" value="Genomic_DNA"/>
</dbReference>
<accession>A0AAE3A3F3</accession>
<proteinExistence type="predicted"/>
<keyword evidence="1" id="KW-0472">Membrane</keyword>
<evidence type="ECO:0000313" key="2">
    <source>
        <dbReference type="EMBL" id="MCC2119703.1"/>
    </source>
</evidence>
<keyword evidence="1" id="KW-1133">Transmembrane helix</keyword>
<name>A0AAE3A3F3_9FIRM</name>
<gene>
    <name evidence="2" type="ORF">LKD75_08915</name>
</gene>
<dbReference type="Gene3D" id="1.10.3210.10">
    <property type="entry name" value="Hypothetical protein af1432"/>
    <property type="match status" value="1"/>
</dbReference>